<dbReference type="Gene3D" id="1.10.4020.10">
    <property type="entry name" value="DNA breaking-rejoining enzymes"/>
    <property type="match status" value="1"/>
</dbReference>
<evidence type="ECO:0000256" key="1">
    <source>
        <dbReference type="ARBA" id="ARBA00023242"/>
    </source>
</evidence>
<evidence type="ECO:0000313" key="4">
    <source>
        <dbReference type="Ensembl" id="ENSLLTP00000004466.1"/>
    </source>
</evidence>
<dbReference type="SUPFAM" id="SSF47353">
    <property type="entry name" value="Retrovirus capsid dimerization domain-like"/>
    <property type="match status" value="1"/>
</dbReference>
<accession>A0A8C5RLI7</accession>
<dbReference type="PANTHER" id="PTHR45935">
    <property type="entry name" value="PROTEIN ZBED8-RELATED"/>
    <property type="match status" value="1"/>
</dbReference>
<proteinExistence type="predicted"/>
<dbReference type="Proteomes" id="UP000694406">
    <property type="component" value="Unplaced"/>
</dbReference>
<dbReference type="InterPro" id="IPR038269">
    <property type="entry name" value="SCAN_sf"/>
</dbReference>
<dbReference type="InterPro" id="IPR003309">
    <property type="entry name" value="SCAN_dom"/>
</dbReference>
<evidence type="ECO:0000313" key="5">
    <source>
        <dbReference type="Proteomes" id="UP000694406"/>
    </source>
</evidence>
<dbReference type="FunFam" id="1.10.4020.10:FF:000001">
    <property type="entry name" value="zinc finger protein 263 isoform X1"/>
    <property type="match status" value="1"/>
</dbReference>
<dbReference type="InterPro" id="IPR050916">
    <property type="entry name" value="SCAN-C2H2_zinc_finger"/>
</dbReference>
<dbReference type="Ensembl" id="ENSLLTT00000004650.1">
    <property type="protein sequence ID" value="ENSLLTP00000004466.1"/>
    <property type="gene ID" value="ENSLLTG00000003386.1"/>
</dbReference>
<feature type="compositionally biased region" description="Basic and acidic residues" evidence="2">
    <location>
        <begin position="28"/>
        <end position="64"/>
    </location>
</feature>
<evidence type="ECO:0000259" key="3">
    <source>
        <dbReference type="PROSITE" id="PS50804"/>
    </source>
</evidence>
<dbReference type="SMART" id="SM00431">
    <property type="entry name" value="SCAN"/>
    <property type="match status" value="1"/>
</dbReference>
<dbReference type="CDD" id="cd07936">
    <property type="entry name" value="SCAN"/>
    <property type="match status" value="1"/>
</dbReference>
<feature type="domain" description="SCAN box" evidence="3">
    <location>
        <begin position="51"/>
        <end position="129"/>
    </location>
</feature>
<sequence length="144" mass="16729">VATVWIPGAGSGSSGWVQLLPGDPLKSTMEERDLRDPPPKKDSPQRREEQRQHFRRFRYQEAEGPRGAYSRLQEHCRRWLKADMSTKEQIVELLILEQFLAILPPEMQRWVRACGPDNCSQAVVLVEDFLGKKEELKHRGPLRR</sequence>
<dbReference type="Pfam" id="PF02023">
    <property type="entry name" value="SCAN"/>
    <property type="match status" value="1"/>
</dbReference>
<feature type="region of interest" description="Disordered" evidence="2">
    <location>
        <begin position="15"/>
        <end position="68"/>
    </location>
</feature>
<evidence type="ECO:0000256" key="2">
    <source>
        <dbReference type="SAM" id="MobiDB-lite"/>
    </source>
</evidence>
<dbReference type="PROSITE" id="PS50804">
    <property type="entry name" value="SCAN_BOX"/>
    <property type="match status" value="1"/>
</dbReference>
<keyword evidence="5" id="KW-1185">Reference proteome</keyword>
<dbReference type="PANTHER" id="PTHR45935:SF15">
    <property type="entry name" value="SCAN BOX DOMAIN-CONTAINING PROTEIN"/>
    <property type="match status" value="1"/>
</dbReference>
<reference evidence="4" key="1">
    <citation type="submission" date="2025-08" db="UniProtKB">
        <authorList>
            <consortium name="Ensembl"/>
        </authorList>
    </citation>
    <scope>IDENTIFICATION</scope>
</reference>
<dbReference type="GeneTree" id="ENSGT00940000154715"/>
<dbReference type="AlphaFoldDB" id="A0A8C5RLI7"/>
<name>A0A8C5RLI7_LATLA</name>
<organism evidence="4 5">
    <name type="scientific">Laticauda laticaudata</name>
    <name type="common">Blue-ringed sea krait</name>
    <name type="synonym">Blue-lipped sea krait</name>
    <dbReference type="NCBI Taxonomy" id="8630"/>
    <lineage>
        <taxon>Eukaryota</taxon>
        <taxon>Metazoa</taxon>
        <taxon>Chordata</taxon>
        <taxon>Craniata</taxon>
        <taxon>Vertebrata</taxon>
        <taxon>Euteleostomi</taxon>
        <taxon>Lepidosauria</taxon>
        <taxon>Squamata</taxon>
        <taxon>Bifurcata</taxon>
        <taxon>Unidentata</taxon>
        <taxon>Episquamata</taxon>
        <taxon>Toxicofera</taxon>
        <taxon>Serpentes</taxon>
        <taxon>Colubroidea</taxon>
        <taxon>Elapidae</taxon>
        <taxon>Laticaudinae</taxon>
        <taxon>Laticauda</taxon>
    </lineage>
</organism>
<reference evidence="4" key="2">
    <citation type="submission" date="2025-09" db="UniProtKB">
        <authorList>
            <consortium name="Ensembl"/>
        </authorList>
    </citation>
    <scope>IDENTIFICATION</scope>
</reference>
<keyword evidence="1" id="KW-0539">Nucleus</keyword>
<protein>
    <recommendedName>
        <fullName evidence="3">SCAN box domain-containing protein</fullName>
    </recommendedName>
</protein>